<evidence type="ECO:0000256" key="8">
    <source>
        <dbReference type="ARBA" id="ARBA00022884"/>
    </source>
</evidence>
<comment type="function">
    <text evidence="9">Involved in mRNA degradation. Catalyzes the phosphorolysis of single-stranded polyribonucleotides processively in the 3'- to 5'-direction.</text>
</comment>
<dbReference type="PROSITE" id="PS50084">
    <property type="entry name" value="KH_TYPE_1"/>
    <property type="match status" value="1"/>
</dbReference>
<keyword evidence="5 9" id="KW-0548">Nucleotidyltransferase</keyword>
<evidence type="ECO:0000256" key="6">
    <source>
        <dbReference type="ARBA" id="ARBA00022723"/>
    </source>
</evidence>
<dbReference type="Pfam" id="PF03725">
    <property type="entry name" value="RNase_PH_C"/>
    <property type="match status" value="2"/>
</dbReference>
<dbReference type="InterPro" id="IPR001247">
    <property type="entry name" value="ExoRNase_PH_dom1"/>
</dbReference>
<evidence type="ECO:0000313" key="11">
    <source>
        <dbReference type="EMBL" id="SDJ89652.1"/>
    </source>
</evidence>
<name>A0A1G8XGF6_9GAMM</name>
<comment type="subunit">
    <text evidence="9">Component of the RNA degradosome, which is a multiprotein complex involved in RNA processing and mRNA degradation.</text>
</comment>
<comment type="cofactor">
    <cofactor evidence="9">
        <name>Mg(2+)</name>
        <dbReference type="ChEBI" id="CHEBI:18420"/>
    </cofactor>
</comment>
<dbReference type="GO" id="GO:0000287">
    <property type="term" value="F:magnesium ion binding"/>
    <property type="evidence" value="ECO:0007669"/>
    <property type="project" value="UniProtKB-UniRule"/>
</dbReference>
<dbReference type="PIRSF" id="PIRSF005499">
    <property type="entry name" value="PNPase"/>
    <property type="match status" value="1"/>
</dbReference>
<dbReference type="GO" id="GO:0006396">
    <property type="term" value="P:RNA processing"/>
    <property type="evidence" value="ECO:0007669"/>
    <property type="project" value="InterPro"/>
</dbReference>
<evidence type="ECO:0000256" key="4">
    <source>
        <dbReference type="ARBA" id="ARBA00022679"/>
    </source>
</evidence>
<dbReference type="RefSeq" id="WP_091509689.1">
    <property type="nucleotide sequence ID" value="NZ_FNFH01000002.1"/>
</dbReference>
<dbReference type="OrthoDB" id="9804305at2"/>
<keyword evidence="6 9" id="KW-0479">Metal-binding</keyword>
<evidence type="ECO:0000256" key="1">
    <source>
        <dbReference type="ARBA" id="ARBA00004496"/>
    </source>
</evidence>
<keyword evidence="4 9" id="KW-0808">Transferase</keyword>
<dbReference type="InterPro" id="IPR015847">
    <property type="entry name" value="ExoRNase_PH_dom2"/>
</dbReference>
<dbReference type="CDD" id="cd04472">
    <property type="entry name" value="S1_PNPase"/>
    <property type="match status" value="1"/>
</dbReference>
<dbReference type="NCBIfam" id="TIGR03591">
    <property type="entry name" value="polynuc_phos"/>
    <property type="match status" value="1"/>
</dbReference>
<dbReference type="Gene3D" id="3.30.230.70">
    <property type="entry name" value="GHMP Kinase, N-terminal domain"/>
    <property type="match status" value="2"/>
</dbReference>
<evidence type="ECO:0000256" key="3">
    <source>
        <dbReference type="ARBA" id="ARBA00022490"/>
    </source>
</evidence>
<keyword evidence="7 9" id="KW-0460">Magnesium</keyword>
<dbReference type="HAMAP" id="MF_01595">
    <property type="entry name" value="PNPase"/>
    <property type="match status" value="1"/>
</dbReference>
<dbReference type="FunFam" id="2.40.50.140:FF:000023">
    <property type="entry name" value="Polyribonucleotide nucleotidyltransferase"/>
    <property type="match status" value="1"/>
</dbReference>
<dbReference type="Pfam" id="PF00575">
    <property type="entry name" value="S1"/>
    <property type="match status" value="1"/>
</dbReference>
<feature type="binding site" evidence="9">
    <location>
        <position position="490"/>
    </location>
    <ligand>
        <name>Mg(2+)</name>
        <dbReference type="ChEBI" id="CHEBI:18420"/>
    </ligand>
</feature>
<dbReference type="InterPro" id="IPR036345">
    <property type="entry name" value="ExoRNase_PH_dom2_sf"/>
</dbReference>
<dbReference type="Pfam" id="PF00013">
    <property type="entry name" value="KH_1"/>
    <property type="match status" value="1"/>
</dbReference>
<dbReference type="SUPFAM" id="SSF54211">
    <property type="entry name" value="Ribosomal protein S5 domain 2-like"/>
    <property type="match status" value="2"/>
</dbReference>
<dbReference type="PANTHER" id="PTHR11252">
    <property type="entry name" value="POLYRIBONUCLEOTIDE NUCLEOTIDYLTRANSFERASE"/>
    <property type="match status" value="1"/>
</dbReference>
<dbReference type="InterPro" id="IPR012340">
    <property type="entry name" value="NA-bd_OB-fold"/>
</dbReference>
<evidence type="ECO:0000256" key="7">
    <source>
        <dbReference type="ARBA" id="ARBA00022842"/>
    </source>
</evidence>
<dbReference type="CDD" id="cd02393">
    <property type="entry name" value="KH-I_PNPase"/>
    <property type="match status" value="1"/>
</dbReference>
<sequence>MNPVSKTFQYGNQQVTIETGRVARQATGAALVTMGETVVLCTVVGAKEAKPDQGFFPLSVHYQEKAYAAGKIPGGFFKREGRPSEKETLTSRLIDRPIRPLFPNGFMNEVQVMITVLSAEKDVDPDIAGMIGTSAALSVSGIPFGGPIGAARVGYTQEDGYLLNPTYSALAKSELDMVVAGTKDAVLMVESEAKELPEDIMLGAVLFAHQEMQAVVKVCEELKAEAGKPEWDWQPEPVNEELKAALENQFGDKVAEAYRITDKQQRTTRLGELRSEAAEALATEEVDEGTVKKYFGKLEKKIVRGAVVRGEPRIDGRDTKTVRPISVEVGVLPKGHGSALFTRGETQALVVSTLGATRDAQIIDALEGERKDYFMLHYNFPPYSVGEAGRVGATGRREIGHGRLARRGIAAVLPDPESFPYTLRVVSEITESNGSSSMASVCGSSLALMDAGVPLKAPVAGIAMGLVKEDDGYAVLTDILGDEDHLGDMDFKVAGTASGVTALQMDIKIEGITEEIMETALEQALHARLHILAEMNKVIGESRATVNENAPRYATLKIHPDKIRDVIGKGGATIRSITEETGASIDIEDDGTVKVFGEDGESLEAAVTRIEEITAEAEIGAIYEGTVVRIVDFGAFVNFLPGKDGLVHISQIAEERVNAVTDYLSEGQKVFVKVLDVDQRGRIKLSIKEAQADRAEVEGSASDEG</sequence>
<dbReference type="InterPro" id="IPR004088">
    <property type="entry name" value="KH_dom_type_1"/>
</dbReference>
<feature type="binding site" evidence="9">
    <location>
        <position position="484"/>
    </location>
    <ligand>
        <name>Mg(2+)</name>
        <dbReference type="ChEBI" id="CHEBI:18420"/>
    </ligand>
</feature>
<reference evidence="12" key="1">
    <citation type="submission" date="2016-10" db="EMBL/GenBank/DDBJ databases">
        <authorList>
            <person name="Varghese N."/>
            <person name="Submissions S."/>
        </authorList>
    </citation>
    <scope>NUCLEOTIDE SEQUENCE [LARGE SCALE GENOMIC DNA]</scope>
    <source>
        <strain evidence="12">CGMCC 1.10658</strain>
    </source>
</reference>
<dbReference type="InterPro" id="IPR020568">
    <property type="entry name" value="Ribosomal_Su5_D2-typ_SF"/>
</dbReference>
<dbReference type="STRING" id="658219.SAMN05216212_1087"/>
<dbReference type="InterPro" id="IPR004087">
    <property type="entry name" value="KH_dom"/>
</dbReference>
<proteinExistence type="inferred from homology"/>
<dbReference type="InterPro" id="IPR036612">
    <property type="entry name" value="KH_dom_type_1_sf"/>
</dbReference>
<dbReference type="GO" id="GO:0004654">
    <property type="term" value="F:polyribonucleotide nucleotidyltransferase activity"/>
    <property type="evidence" value="ECO:0007669"/>
    <property type="project" value="UniProtKB-UniRule"/>
</dbReference>
<evidence type="ECO:0000256" key="5">
    <source>
        <dbReference type="ARBA" id="ARBA00022695"/>
    </source>
</evidence>
<dbReference type="GO" id="GO:0000175">
    <property type="term" value="F:3'-5'-RNA exonuclease activity"/>
    <property type="evidence" value="ECO:0007669"/>
    <property type="project" value="TreeGrafter"/>
</dbReference>
<dbReference type="NCBIfam" id="NF008805">
    <property type="entry name" value="PRK11824.1"/>
    <property type="match status" value="1"/>
</dbReference>
<dbReference type="FunFam" id="3.30.1370.10:FF:000001">
    <property type="entry name" value="Polyribonucleotide nucleotidyltransferase"/>
    <property type="match status" value="1"/>
</dbReference>
<keyword evidence="8 9" id="KW-0694">RNA-binding</keyword>
<evidence type="ECO:0000259" key="10">
    <source>
        <dbReference type="PROSITE" id="PS50126"/>
    </source>
</evidence>
<feature type="domain" description="S1 motif" evidence="10">
    <location>
        <begin position="620"/>
        <end position="688"/>
    </location>
</feature>
<dbReference type="SUPFAM" id="SSF54791">
    <property type="entry name" value="Eukaryotic type KH-domain (KH-domain type I)"/>
    <property type="match status" value="1"/>
</dbReference>
<keyword evidence="3 9" id="KW-0963">Cytoplasm</keyword>
<dbReference type="AlphaFoldDB" id="A0A1G8XGF6"/>
<dbReference type="InterPro" id="IPR015848">
    <property type="entry name" value="PNPase_PH_RNA-bd_bac/org-type"/>
</dbReference>
<evidence type="ECO:0000256" key="2">
    <source>
        <dbReference type="ARBA" id="ARBA00007404"/>
    </source>
</evidence>
<dbReference type="Pfam" id="PF03726">
    <property type="entry name" value="PNPase"/>
    <property type="match status" value="1"/>
</dbReference>
<dbReference type="Gene3D" id="2.40.50.140">
    <property type="entry name" value="Nucleic acid-binding proteins"/>
    <property type="match status" value="1"/>
</dbReference>
<dbReference type="FunFam" id="3.30.230.70:FF:000002">
    <property type="entry name" value="Polyribonucleotide nucleotidyltransferase"/>
    <property type="match status" value="1"/>
</dbReference>
<organism evidence="11 12">
    <name type="scientific">Microbulbifer yueqingensis</name>
    <dbReference type="NCBI Taxonomy" id="658219"/>
    <lineage>
        <taxon>Bacteria</taxon>
        <taxon>Pseudomonadati</taxon>
        <taxon>Pseudomonadota</taxon>
        <taxon>Gammaproteobacteria</taxon>
        <taxon>Cellvibrionales</taxon>
        <taxon>Microbulbiferaceae</taxon>
        <taxon>Microbulbifer</taxon>
    </lineage>
</organism>
<protein>
    <recommendedName>
        <fullName evidence="9">Polyribonucleotide nucleotidyltransferase</fullName>
        <ecNumber evidence="9">2.7.7.8</ecNumber>
    </recommendedName>
    <alternativeName>
        <fullName evidence="9">Polynucleotide phosphorylase</fullName>
        <shortName evidence="9">PNPase</shortName>
    </alternativeName>
</protein>
<dbReference type="InterPro" id="IPR027408">
    <property type="entry name" value="PNPase/RNase_PH_dom_sf"/>
</dbReference>
<dbReference type="SMART" id="SM00322">
    <property type="entry name" value="KH"/>
    <property type="match status" value="1"/>
</dbReference>
<evidence type="ECO:0000313" key="12">
    <source>
        <dbReference type="Proteomes" id="UP000199305"/>
    </source>
</evidence>
<dbReference type="SUPFAM" id="SSF55666">
    <property type="entry name" value="Ribonuclease PH domain 2-like"/>
    <property type="match status" value="2"/>
</dbReference>
<dbReference type="EMBL" id="FNFH01000002">
    <property type="protein sequence ID" value="SDJ89652.1"/>
    <property type="molecule type" value="Genomic_DNA"/>
</dbReference>
<dbReference type="FunFam" id="3.30.230.70:FF:000001">
    <property type="entry name" value="Polyribonucleotide nucleotidyltransferase"/>
    <property type="match status" value="1"/>
</dbReference>
<dbReference type="InterPro" id="IPR003029">
    <property type="entry name" value="S1_domain"/>
</dbReference>
<dbReference type="GO" id="GO:0005829">
    <property type="term" value="C:cytosol"/>
    <property type="evidence" value="ECO:0007669"/>
    <property type="project" value="TreeGrafter"/>
</dbReference>
<dbReference type="GO" id="GO:0006402">
    <property type="term" value="P:mRNA catabolic process"/>
    <property type="evidence" value="ECO:0007669"/>
    <property type="project" value="UniProtKB-UniRule"/>
</dbReference>
<dbReference type="CDD" id="cd11364">
    <property type="entry name" value="RNase_PH_PNPase_2"/>
    <property type="match status" value="1"/>
</dbReference>
<comment type="catalytic activity">
    <reaction evidence="9">
        <text>RNA(n+1) + phosphate = RNA(n) + a ribonucleoside 5'-diphosphate</text>
        <dbReference type="Rhea" id="RHEA:22096"/>
        <dbReference type="Rhea" id="RHEA-COMP:14527"/>
        <dbReference type="Rhea" id="RHEA-COMP:17342"/>
        <dbReference type="ChEBI" id="CHEBI:43474"/>
        <dbReference type="ChEBI" id="CHEBI:57930"/>
        <dbReference type="ChEBI" id="CHEBI:140395"/>
        <dbReference type="EC" id="2.7.7.8"/>
    </reaction>
</comment>
<dbReference type="Pfam" id="PF01138">
    <property type="entry name" value="RNase_PH"/>
    <property type="match status" value="2"/>
</dbReference>
<dbReference type="PROSITE" id="PS50126">
    <property type="entry name" value="S1"/>
    <property type="match status" value="1"/>
</dbReference>
<dbReference type="SMART" id="SM00316">
    <property type="entry name" value="S1"/>
    <property type="match status" value="1"/>
</dbReference>
<comment type="similarity">
    <text evidence="2 9">Belongs to the polyribonucleotide nucleotidyltransferase family.</text>
</comment>
<dbReference type="EC" id="2.7.7.8" evidence="9"/>
<comment type="subcellular location">
    <subcellularLocation>
        <location evidence="1 9">Cytoplasm</location>
    </subcellularLocation>
</comment>
<accession>A0A1G8XGF6</accession>
<gene>
    <name evidence="9" type="primary">pnp</name>
    <name evidence="11" type="ORF">SAMN05216212_1087</name>
</gene>
<dbReference type="Proteomes" id="UP000199305">
    <property type="component" value="Unassembled WGS sequence"/>
</dbReference>
<evidence type="ECO:0000256" key="9">
    <source>
        <dbReference type="HAMAP-Rule" id="MF_01595"/>
    </source>
</evidence>
<dbReference type="GO" id="GO:0003723">
    <property type="term" value="F:RNA binding"/>
    <property type="evidence" value="ECO:0007669"/>
    <property type="project" value="UniProtKB-UniRule"/>
</dbReference>
<dbReference type="InterPro" id="IPR012162">
    <property type="entry name" value="PNPase"/>
</dbReference>
<dbReference type="CDD" id="cd11363">
    <property type="entry name" value="RNase_PH_PNPase_1"/>
    <property type="match status" value="1"/>
</dbReference>
<dbReference type="PANTHER" id="PTHR11252:SF0">
    <property type="entry name" value="POLYRIBONUCLEOTIDE NUCLEOTIDYLTRANSFERASE 1, MITOCHONDRIAL"/>
    <property type="match status" value="1"/>
</dbReference>
<keyword evidence="12" id="KW-1185">Reference proteome</keyword>
<dbReference type="Gene3D" id="3.30.1370.10">
    <property type="entry name" value="K Homology domain, type 1"/>
    <property type="match status" value="1"/>
</dbReference>
<dbReference type="SUPFAM" id="SSF50249">
    <property type="entry name" value="Nucleic acid-binding proteins"/>
    <property type="match status" value="1"/>
</dbReference>